<reference evidence="1 2" key="1">
    <citation type="journal article" date="2016" name="Mol. Biol. Evol.">
        <title>Comparative Genomics of Early-Diverging Mushroom-Forming Fungi Provides Insights into the Origins of Lignocellulose Decay Capabilities.</title>
        <authorList>
            <person name="Nagy L.G."/>
            <person name="Riley R."/>
            <person name="Tritt A."/>
            <person name="Adam C."/>
            <person name="Daum C."/>
            <person name="Floudas D."/>
            <person name="Sun H."/>
            <person name="Yadav J.S."/>
            <person name="Pangilinan J."/>
            <person name="Larsson K.H."/>
            <person name="Matsuura K."/>
            <person name="Barry K."/>
            <person name="Labutti K."/>
            <person name="Kuo R."/>
            <person name="Ohm R.A."/>
            <person name="Bhattacharya S.S."/>
            <person name="Shirouzu T."/>
            <person name="Yoshinaga Y."/>
            <person name="Martin F.M."/>
            <person name="Grigoriev I.V."/>
            <person name="Hibbett D.S."/>
        </authorList>
    </citation>
    <scope>NUCLEOTIDE SEQUENCE [LARGE SCALE GENOMIC DNA]</scope>
    <source>
        <strain evidence="1 2">HHB10207 ss-3</strain>
    </source>
</reference>
<protein>
    <submittedName>
        <fullName evidence="1">Uncharacterized protein</fullName>
    </submittedName>
</protein>
<dbReference type="SUPFAM" id="SSF52047">
    <property type="entry name" value="RNI-like"/>
    <property type="match status" value="1"/>
</dbReference>
<name>A0A165ZDS3_9AGAM</name>
<dbReference type="AlphaFoldDB" id="A0A165ZDS3"/>
<dbReference type="EMBL" id="KV428194">
    <property type="protein sequence ID" value="KZT34206.1"/>
    <property type="molecule type" value="Genomic_DNA"/>
</dbReference>
<proteinExistence type="predicted"/>
<sequence>MAINAPPTFPEAVIRRIIHFAMEKQDLSNTLWRAEDISGPAELRRITQDMFCNADRHSICDRTRAVIDIMKQRQKFLRVNRMFAIIAVKYLYRDIFVQDSSPSHTGFFSDQLHISDIITPGTPKTRGEFVETIEFHSLCLRKDHDRAASFHFEVDDFISNARIMSLIEYCPSVRSVNFSKAPFKPPRPLWKPPMPNSEWTPFIMPLEMENVIEMRNDRLIHLTSLSVSVAGVDWASLPLAPIVFPVLQEFNLTGDITPFPVFDTIARTWGFPALRSLGLCIPDDSSLEFLRQLGTQLITLHITVNQTWDMRFPISELCPNLVNLGISHPSPVANRPYVPLRLLLRDLPIVSLCFISPTRLERFEYETFDILRDIRDSCVRLINVSFGARFKSRKAGITFGCNFMNHYGEGQSWLSEPFALRFVNLDGRVLDADEMTDTAAGQESFAKFLRGLYMPEPI</sequence>
<dbReference type="Proteomes" id="UP000076798">
    <property type="component" value="Unassembled WGS sequence"/>
</dbReference>
<keyword evidence="2" id="KW-1185">Reference proteome</keyword>
<evidence type="ECO:0000313" key="1">
    <source>
        <dbReference type="EMBL" id="KZT34206.1"/>
    </source>
</evidence>
<evidence type="ECO:0000313" key="2">
    <source>
        <dbReference type="Proteomes" id="UP000076798"/>
    </source>
</evidence>
<accession>A0A165ZDS3</accession>
<organism evidence="1 2">
    <name type="scientific">Sistotremastrum suecicum HHB10207 ss-3</name>
    <dbReference type="NCBI Taxonomy" id="1314776"/>
    <lineage>
        <taxon>Eukaryota</taxon>
        <taxon>Fungi</taxon>
        <taxon>Dikarya</taxon>
        <taxon>Basidiomycota</taxon>
        <taxon>Agaricomycotina</taxon>
        <taxon>Agaricomycetes</taxon>
        <taxon>Sistotremastrales</taxon>
        <taxon>Sistotremastraceae</taxon>
        <taxon>Sistotremastrum</taxon>
    </lineage>
</organism>
<gene>
    <name evidence="1" type="ORF">SISSUDRAFT_1065515</name>
</gene>